<proteinExistence type="predicted"/>
<dbReference type="AlphaFoldDB" id="A0A0F9UK69"/>
<feature type="coiled-coil region" evidence="1">
    <location>
        <begin position="34"/>
        <end position="61"/>
    </location>
</feature>
<name>A0A0F9UK69_9ZZZZ</name>
<evidence type="ECO:0000313" key="2">
    <source>
        <dbReference type="EMBL" id="KKN61611.1"/>
    </source>
</evidence>
<sequence>MTIEDRAVSILGYARKSLVEGAGGDLVASVAHDIVYLCERMRKAEEKRDELQDDVWDLTCQLENEEP</sequence>
<keyword evidence="1" id="KW-0175">Coiled coil</keyword>
<dbReference type="EMBL" id="LAZR01000653">
    <property type="protein sequence ID" value="KKN61611.1"/>
    <property type="molecule type" value="Genomic_DNA"/>
</dbReference>
<reference evidence="2" key="1">
    <citation type="journal article" date="2015" name="Nature">
        <title>Complex archaea that bridge the gap between prokaryotes and eukaryotes.</title>
        <authorList>
            <person name="Spang A."/>
            <person name="Saw J.H."/>
            <person name="Jorgensen S.L."/>
            <person name="Zaremba-Niedzwiedzka K."/>
            <person name="Martijn J."/>
            <person name="Lind A.E."/>
            <person name="van Eijk R."/>
            <person name="Schleper C."/>
            <person name="Guy L."/>
            <person name="Ettema T.J."/>
        </authorList>
    </citation>
    <scope>NUCLEOTIDE SEQUENCE</scope>
</reference>
<accession>A0A0F9UK69</accession>
<comment type="caution">
    <text evidence="2">The sequence shown here is derived from an EMBL/GenBank/DDBJ whole genome shotgun (WGS) entry which is preliminary data.</text>
</comment>
<protein>
    <submittedName>
        <fullName evidence="2">Uncharacterized protein</fullName>
    </submittedName>
</protein>
<evidence type="ECO:0000256" key="1">
    <source>
        <dbReference type="SAM" id="Coils"/>
    </source>
</evidence>
<organism evidence="2">
    <name type="scientific">marine sediment metagenome</name>
    <dbReference type="NCBI Taxonomy" id="412755"/>
    <lineage>
        <taxon>unclassified sequences</taxon>
        <taxon>metagenomes</taxon>
        <taxon>ecological metagenomes</taxon>
    </lineage>
</organism>
<gene>
    <name evidence="2" type="ORF">LCGC14_0520640</name>
</gene>